<dbReference type="Gene3D" id="3.40.50.300">
    <property type="entry name" value="P-loop containing nucleotide triphosphate hydrolases"/>
    <property type="match status" value="1"/>
</dbReference>
<organism evidence="5 6">
    <name type="scientific">Bellilinea caldifistulae</name>
    <dbReference type="NCBI Taxonomy" id="360411"/>
    <lineage>
        <taxon>Bacteria</taxon>
        <taxon>Bacillati</taxon>
        <taxon>Chloroflexota</taxon>
        <taxon>Anaerolineae</taxon>
        <taxon>Anaerolineales</taxon>
        <taxon>Anaerolineaceae</taxon>
        <taxon>Bellilinea</taxon>
    </lineage>
</organism>
<evidence type="ECO:0000256" key="3">
    <source>
        <dbReference type="ARBA" id="ARBA00023163"/>
    </source>
</evidence>
<dbReference type="Pfam" id="PF17874">
    <property type="entry name" value="TPR_MalT"/>
    <property type="match status" value="1"/>
</dbReference>
<sequence>MSSALLATKLHPPPLRVNAVRRPRLVEKLNRALQESRRLTLICAPAGYGKSTLAAEWLASLRSGIKLGWLSLEEDDNQPVRFLRYWLAALQTLDPSLPTQFLPLVESGNLPPLPGLLDEILNRLNALPHLSLLVLDDVQWLSHPQIQEILEYLMDHQPPNLHLVMLSRADPALPLARLRARGQLTEIRAGDLRFTPEEVRLFFEQIAQISLAPQSLLTLQERTEGWAVGLQLAALAMQHHPDPAAFLESFRGSHRFILDYLAEEVLNQQPDDLRSFLIRTSLLSRFNADLCRALTGREDAELILGRIEQANLFLIPLDDQREWYRYHHLFSEYLQNLLDRDDRADLCRQAARWHAGQSQSELAVRYALSSGDMAFAAQIIEEALSKDETWSGGNLAEWLGWLERLPPMIFTKHPDLSLHASRVYYLAGQLEEAEAHLARVESSLSTPSEADPYRQNQLRAMLALYRGAIASARNNPVEAIQQITFARQTLPPDQHLLQARALYGLGMAYASLEENQQAIACYLQASQSAQAAGVLFLAIHGLCAAAQIHFQNGNLDEAEKWCQNAVQTAGNQRLPPLGWALSLRGGIALERCRLQQAETLLNEGISLSRQGGIRDDLATGLAFQARLWETKGNPTAAIATLAEIRALLSNSPHHPMMKMAEAYQAYLQGLTGQLDGALQWTENFLVHPPQTSTDFEWLCAARILLTANRQEIFLNLIHSILDKAIQKGHRPSAIEAMILLAENEAARHRTPAALEWLEKALQMAAPYHHARPFVSEGQTLRELLSKARPAAPRFVDSLLELTDKPLAPKSSPEDELLNLLSEQEIRVLKLIAAGKSNREIAAELVISVGTAKWHVHNVLQKLGVTNRAQAIIRARDLGL</sequence>
<dbReference type="Pfam" id="PF13191">
    <property type="entry name" value="AAA_16"/>
    <property type="match status" value="1"/>
</dbReference>
<proteinExistence type="predicted"/>
<evidence type="ECO:0000256" key="2">
    <source>
        <dbReference type="ARBA" id="ARBA00023125"/>
    </source>
</evidence>
<dbReference type="SUPFAM" id="SSF52540">
    <property type="entry name" value="P-loop containing nucleoside triphosphate hydrolases"/>
    <property type="match status" value="1"/>
</dbReference>
<dbReference type="GO" id="GO:0003677">
    <property type="term" value="F:DNA binding"/>
    <property type="evidence" value="ECO:0007669"/>
    <property type="project" value="UniProtKB-KW"/>
</dbReference>
<feature type="domain" description="HTH luxR-type" evidence="4">
    <location>
        <begin position="813"/>
        <end position="878"/>
    </location>
</feature>
<dbReference type="PRINTS" id="PR00038">
    <property type="entry name" value="HTHLUXR"/>
</dbReference>
<dbReference type="PROSITE" id="PS50043">
    <property type="entry name" value="HTH_LUXR_2"/>
    <property type="match status" value="1"/>
</dbReference>
<keyword evidence="2" id="KW-0238">DNA-binding</keyword>
<gene>
    <name evidence="5" type="ORF">AC812_09975</name>
</gene>
<evidence type="ECO:0000313" key="5">
    <source>
        <dbReference type="EMBL" id="KPL75264.1"/>
    </source>
</evidence>
<dbReference type="InterPro" id="IPR019734">
    <property type="entry name" value="TPR_rpt"/>
</dbReference>
<dbReference type="InterPro" id="IPR011990">
    <property type="entry name" value="TPR-like_helical_dom_sf"/>
</dbReference>
<accession>A0A0P6XJZ7</accession>
<dbReference type="SMART" id="SM00421">
    <property type="entry name" value="HTH_LUXR"/>
    <property type="match status" value="1"/>
</dbReference>
<evidence type="ECO:0000256" key="1">
    <source>
        <dbReference type="ARBA" id="ARBA00023015"/>
    </source>
</evidence>
<dbReference type="SUPFAM" id="SSF46894">
    <property type="entry name" value="C-terminal effector domain of the bipartite response regulators"/>
    <property type="match status" value="1"/>
</dbReference>
<dbReference type="InterPro" id="IPR036388">
    <property type="entry name" value="WH-like_DNA-bd_sf"/>
</dbReference>
<dbReference type="STRING" id="360411.AC812_09975"/>
<protein>
    <recommendedName>
        <fullName evidence="4">HTH luxR-type domain-containing protein</fullName>
    </recommendedName>
</protein>
<dbReference type="InterPro" id="IPR016032">
    <property type="entry name" value="Sig_transdc_resp-reg_C-effctor"/>
</dbReference>
<name>A0A0P6XJZ7_9CHLR</name>
<keyword evidence="1" id="KW-0805">Transcription regulation</keyword>
<dbReference type="Gene3D" id="1.10.10.10">
    <property type="entry name" value="Winged helix-like DNA-binding domain superfamily/Winged helix DNA-binding domain"/>
    <property type="match status" value="1"/>
</dbReference>
<dbReference type="InterPro" id="IPR000792">
    <property type="entry name" value="Tscrpt_reg_LuxR_C"/>
</dbReference>
<dbReference type="SUPFAM" id="SSF48452">
    <property type="entry name" value="TPR-like"/>
    <property type="match status" value="2"/>
</dbReference>
<dbReference type="GO" id="GO:0006355">
    <property type="term" value="P:regulation of DNA-templated transcription"/>
    <property type="evidence" value="ECO:0007669"/>
    <property type="project" value="InterPro"/>
</dbReference>
<dbReference type="Proteomes" id="UP000050514">
    <property type="component" value="Unassembled WGS sequence"/>
</dbReference>
<dbReference type="AlphaFoldDB" id="A0A0P6XJZ7"/>
<dbReference type="CDD" id="cd06170">
    <property type="entry name" value="LuxR_C_like"/>
    <property type="match status" value="1"/>
</dbReference>
<dbReference type="InterPro" id="IPR059106">
    <property type="entry name" value="WHD_MalT"/>
</dbReference>
<dbReference type="EMBL" id="LGHJ01000015">
    <property type="protein sequence ID" value="KPL75264.1"/>
    <property type="molecule type" value="Genomic_DNA"/>
</dbReference>
<dbReference type="InterPro" id="IPR041617">
    <property type="entry name" value="TPR_MalT"/>
</dbReference>
<dbReference type="InterPro" id="IPR041664">
    <property type="entry name" value="AAA_16"/>
</dbReference>
<evidence type="ECO:0000313" key="6">
    <source>
        <dbReference type="Proteomes" id="UP000050514"/>
    </source>
</evidence>
<dbReference type="Gene3D" id="1.25.40.10">
    <property type="entry name" value="Tetratricopeptide repeat domain"/>
    <property type="match status" value="1"/>
</dbReference>
<dbReference type="PANTHER" id="PTHR44688">
    <property type="entry name" value="DNA-BINDING TRANSCRIPTIONAL ACTIVATOR DEVR_DOSR"/>
    <property type="match status" value="1"/>
</dbReference>
<reference evidence="5 6" key="1">
    <citation type="submission" date="2015-07" db="EMBL/GenBank/DDBJ databases">
        <title>Draft genome of Bellilinea caldifistulae DSM 17877.</title>
        <authorList>
            <person name="Hemp J."/>
            <person name="Ward L.M."/>
            <person name="Pace L.A."/>
            <person name="Fischer W.W."/>
        </authorList>
    </citation>
    <scope>NUCLEOTIDE SEQUENCE [LARGE SCALE GENOMIC DNA]</scope>
    <source>
        <strain evidence="5 6">GOMI-1</strain>
    </source>
</reference>
<dbReference type="OrthoDB" id="1137593at2"/>
<evidence type="ECO:0000259" key="4">
    <source>
        <dbReference type="PROSITE" id="PS50043"/>
    </source>
</evidence>
<dbReference type="PATRIC" id="fig|360411.5.peg.429"/>
<dbReference type="SMART" id="SM00028">
    <property type="entry name" value="TPR"/>
    <property type="match status" value="5"/>
</dbReference>
<dbReference type="InterPro" id="IPR027417">
    <property type="entry name" value="P-loop_NTPase"/>
</dbReference>
<dbReference type="PANTHER" id="PTHR44688:SF16">
    <property type="entry name" value="DNA-BINDING TRANSCRIPTIONAL ACTIVATOR DEVR_DOSR"/>
    <property type="match status" value="1"/>
</dbReference>
<dbReference type="Pfam" id="PF00196">
    <property type="entry name" value="GerE"/>
    <property type="match status" value="1"/>
</dbReference>
<keyword evidence="3" id="KW-0804">Transcription</keyword>
<keyword evidence="6" id="KW-1185">Reference proteome</keyword>
<comment type="caution">
    <text evidence="5">The sequence shown here is derived from an EMBL/GenBank/DDBJ whole genome shotgun (WGS) entry which is preliminary data.</text>
</comment>
<dbReference type="Pfam" id="PF25873">
    <property type="entry name" value="WHD_MalT"/>
    <property type="match status" value="1"/>
</dbReference>